<proteinExistence type="predicted"/>
<accession>A0A0F8WA94</accession>
<name>A0A0F8WA94_9ZZZZ</name>
<dbReference type="EMBL" id="LAZR01066355">
    <property type="protein sequence ID" value="KKK53732.1"/>
    <property type="molecule type" value="Genomic_DNA"/>
</dbReference>
<reference evidence="1" key="1">
    <citation type="journal article" date="2015" name="Nature">
        <title>Complex archaea that bridge the gap between prokaryotes and eukaryotes.</title>
        <authorList>
            <person name="Spang A."/>
            <person name="Saw J.H."/>
            <person name="Jorgensen S.L."/>
            <person name="Zaremba-Niedzwiedzka K."/>
            <person name="Martijn J."/>
            <person name="Lind A.E."/>
            <person name="van Eijk R."/>
            <person name="Schleper C."/>
            <person name="Guy L."/>
            <person name="Ettema T.J."/>
        </authorList>
    </citation>
    <scope>NUCLEOTIDE SEQUENCE</scope>
</reference>
<protein>
    <submittedName>
        <fullName evidence="1">Uncharacterized protein</fullName>
    </submittedName>
</protein>
<gene>
    <name evidence="1" type="ORF">LCGC14_3091810</name>
</gene>
<dbReference type="AlphaFoldDB" id="A0A0F8WA94"/>
<sequence length="132" mass="15144">MVRAEALTDYDALNKMGLTSIWLANQLQEKDFRKAYNLLYPFDPKTVTKDALRTILPRVVDELNTALNSEDSKRRQWAVERLLKVTGLDKLSIDINHTDTLSDLLMAKQFVERGVRLSPELLTRLKDQGLIS</sequence>
<organism evidence="1">
    <name type="scientific">marine sediment metagenome</name>
    <dbReference type="NCBI Taxonomy" id="412755"/>
    <lineage>
        <taxon>unclassified sequences</taxon>
        <taxon>metagenomes</taxon>
        <taxon>ecological metagenomes</taxon>
    </lineage>
</organism>
<comment type="caution">
    <text evidence="1">The sequence shown here is derived from an EMBL/GenBank/DDBJ whole genome shotgun (WGS) entry which is preliminary data.</text>
</comment>
<evidence type="ECO:0000313" key="1">
    <source>
        <dbReference type="EMBL" id="KKK53732.1"/>
    </source>
</evidence>
<feature type="non-terminal residue" evidence="1">
    <location>
        <position position="132"/>
    </location>
</feature>